<evidence type="ECO:0000313" key="1">
    <source>
        <dbReference type="EMBL" id="CAH2101321.1"/>
    </source>
</evidence>
<dbReference type="Proteomes" id="UP001153954">
    <property type="component" value="Unassembled WGS sequence"/>
</dbReference>
<sequence>MERSMMKINKLQKIPHKIIRKKTNVIDALNYAQKLKWKWAGHVARMTDDRWTIRTTAWPGPVGYGKRGRPHTRWADDITQIAGRDWVSVARDRSTWQSLEEAFT</sequence>
<reference evidence="1" key="1">
    <citation type="submission" date="2022-03" db="EMBL/GenBank/DDBJ databases">
        <authorList>
            <person name="Tunstrom K."/>
        </authorList>
    </citation>
    <scope>NUCLEOTIDE SEQUENCE</scope>
</reference>
<keyword evidence="2" id="KW-1185">Reference proteome</keyword>
<protein>
    <submittedName>
        <fullName evidence="1">Uncharacterized protein</fullName>
    </submittedName>
</protein>
<accession>A0AAU9UQR2</accession>
<gene>
    <name evidence="1" type="ORF">EEDITHA_LOCUS16090</name>
</gene>
<organism evidence="1 2">
    <name type="scientific">Euphydryas editha</name>
    <name type="common">Edith's checkerspot</name>
    <dbReference type="NCBI Taxonomy" id="104508"/>
    <lineage>
        <taxon>Eukaryota</taxon>
        <taxon>Metazoa</taxon>
        <taxon>Ecdysozoa</taxon>
        <taxon>Arthropoda</taxon>
        <taxon>Hexapoda</taxon>
        <taxon>Insecta</taxon>
        <taxon>Pterygota</taxon>
        <taxon>Neoptera</taxon>
        <taxon>Endopterygota</taxon>
        <taxon>Lepidoptera</taxon>
        <taxon>Glossata</taxon>
        <taxon>Ditrysia</taxon>
        <taxon>Papilionoidea</taxon>
        <taxon>Nymphalidae</taxon>
        <taxon>Nymphalinae</taxon>
        <taxon>Euphydryas</taxon>
    </lineage>
</organism>
<name>A0AAU9UQR2_EUPED</name>
<evidence type="ECO:0000313" key="2">
    <source>
        <dbReference type="Proteomes" id="UP001153954"/>
    </source>
</evidence>
<dbReference type="AlphaFoldDB" id="A0AAU9UQR2"/>
<dbReference type="EMBL" id="CAKOGL010000023">
    <property type="protein sequence ID" value="CAH2101321.1"/>
    <property type="molecule type" value="Genomic_DNA"/>
</dbReference>
<proteinExistence type="predicted"/>
<comment type="caution">
    <text evidence="1">The sequence shown here is derived from an EMBL/GenBank/DDBJ whole genome shotgun (WGS) entry which is preliminary data.</text>
</comment>